<dbReference type="InterPro" id="IPR049050">
    <property type="entry name" value="nSTAND3"/>
</dbReference>
<protein>
    <recommendedName>
        <fullName evidence="1">Novel STAND NTPase 3 domain-containing protein</fullName>
    </recommendedName>
</protein>
<dbReference type="RefSeq" id="WP_135526506.1">
    <property type="nucleotide sequence ID" value="NZ_SRLH01000005.1"/>
</dbReference>
<dbReference type="InterPro" id="IPR027417">
    <property type="entry name" value="P-loop_NTPase"/>
</dbReference>
<reference evidence="2 3" key="1">
    <citation type="submission" date="2019-04" db="EMBL/GenBank/DDBJ databases">
        <title>Flavobacterium sp. strain DS2-A Genome sequencing and assembly.</title>
        <authorList>
            <person name="Kim I."/>
        </authorList>
    </citation>
    <scope>NUCLEOTIDE SEQUENCE [LARGE SCALE GENOMIC DNA]</scope>
    <source>
        <strain evidence="2 3">DS2-A</strain>
    </source>
</reference>
<sequence length="1257" mass="147396">MNFIKQIESALTAINQARFQDLINHLLHIQGYTFIGAPGAVVAKEKTSKGAPDSFFVEGDKYVFVECTTKDKLDGVKTFIGKLEKDIEHCFDEVKTSIKKEDVKKVILACTDKIDADEYSRLKKKVKEYNSETDLEVLDIQNLPMHIYDFPGLSEQYLGVEIIKGEIYNLPDFLVKTTKGLQPSLTNDFVVRENELKESLEHIENVDILLLSGPAGVGKSKLAVKILEDSKENYIPIVIQSSAVPLWDDFVHLFQNGKDYIILFDDANKSVQNLIYLLNFIQKPKANKLKVVITSRDYVKHLVSQQLKDFVYKEVTIEKLKDEDIEKIIVTTLPNLQHYYDIRKKIVELSKGNARVALMATYSVTPDSETNYLNSPILLYEKYFEKIADEIDVFTRPIVFKTLAIVSFFGSLDRNNTDLKTTLKNNFDIDWNELWVIILELHRHEVLDVHSNEIVKISDQVLATYAFYKCFIDNNSASIIYSDWISTFIEKYPSRIKNTLVDVNNTFGYHHIKDLVMPHLQNIISSEETNEKLYSFYTLFWFYKGYDTLLYLKKWIDGLTTECISEELKFSYVHNDHTKASKYFDLLINFWNHPNELLKPAIELSIELVAKQPQRLPEFLKFVHDHVSYKVEDLHNGYERQNIILDILSTENRSSLHKEIANGTFLNIGETLLGWHFTEFGSKGISINIVNFNLYYSPQLVELRAKIFDGLYILFEHDREQTEKILNKIVLPGGKIDKQIYIDEFPIYERLISDKLSPEQYSHCKFVNRLSKKIVGLENTIPDKWNQFINSDIINLSKLLKTDVLEDKNGKSWQEREEEKRQKIQDYIKPKPWNEIESLLYSINSLFFQQQGRDTWEIEGGLSEIFIGIASKGKNEIKKALTLTFNNKFSFQFQPRIIYFIINNNILSGKELLTLIDKSDFRDKTSCIITLLECLPENQINIKFLKLLIQTFKSNDQLFIHRLTDYLKFDSEFNNYKKSSRENGIKQHNIISYLTEIILHKPVIQRYGLGHHFCRDSAIYFSNHVHLLKLAFILLKKSDNHFDYDGKELEAVMNLDSNFFIEYLEQKVVDMDYLSFRFEHFKLDCIWSLPNYKEIVDKALDIIIKKAPIYSNMEHPSAVLFTFDKNNDEILSKVYEYIADFINTCFKDNQRTIMMMNVLLYRFQDKFINFLKQFLLLNKDFERFNDIWLEKSEVTVGSRVPYIQKEIDFCNEISSMIKTMPNILDYVNHIKYLEQKIIWLKKDIENEQKRDFKGYMD</sequence>
<proteinExistence type="predicted"/>
<dbReference type="EMBL" id="SRLH01000005">
    <property type="protein sequence ID" value="TGD57515.1"/>
    <property type="molecule type" value="Genomic_DNA"/>
</dbReference>
<dbReference type="Gene3D" id="3.40.50.300">
    <property type="entry name" value="P-loop containing nucleotide triphosphate hydrolases"/>
    <property type="match status" value="1"/>
</dbReference>
<evidence type="ECO:0000313" key="3">
    <source>
        <dbReference type="Proteomes" id="UP000297407"/>
    </source>
</evidence>
<evidence type="ECO:0000259" key="1">
    <source>
        <dbReference type="Pfam" id="PF20720"/>
    </source>
</evidence>
<keyword evidence="3" id="KW-1185">Reference proteome</keyword>
<dbReference type="SUPFAM" id="SSF52540">
    <property type="entry name" value="P-loop containing nucleoside triphosphate hydrolases"/>
    <property type="match status" value="1"/>
</dbReference>
<organism evidence="2 3">
    <name type="scientific">Flavobacterium humi</name>
    <dbReference type="NCBI Taxonomy" id="2562683"/>
    <lineage>
        <taxon>Bacteria</taxon>
        <taxon>Pseudomonadati</taxon>
        <taxon>Bacteroidota</taxon>
        <taxon>Flavobacteriia</taxon>
        <taxon>Flavobacteriales</taxon>
        <taxon>Flavobacteriaceae</taxon>
        <taxon>Flavobacterium</taxon>
    </lineage>
</organism>
<comment type="caution">
    <text evidence="2">The sequence shown here is derived from an EMBL/GenBank/DDBJ whole genome shotgun (WGS) entry which is preliminary data.</text>
</comment>
<feature type="domain" description="Novel STAND NTPase 3" evidence="1">
    <location>
        <begin position="191"/>
        <end position="329"/>
    </location>
</feature>
<dbReference type="Proteomes" id="UP000297407">
    <property type="component" value="Unassembled WGS sequence"/>
</dbReference>
<dbReference type="OrthoDB" id="9816071at2"/>
<dbReference type="Pfam" id="PF20720">
    <property type="entry name" value="nSTAND3"/>
    <property type="match status" value="1"/>
</dbReference>
<accession>A0A4Z0L8M1</accession>
<evidence type="ECO:0000313" key="2">
    <source>
        <dbReference type="EMBL" id="TGD57515.1"/>
    </source>
</evidence>
<name>A0A4Z0L8M1_9FLAO</name>
<gene>
    <name evidence="2" type="ORF">E4635_09990</name>
</gene>
<dbReference type="AlphaFoldDB" id="A0A4Z0L8M1"/>